<dbReference type="Pfam" id="PF09949">
    <property type="entry name" value="APP1_cat"/>
    <property type="match status" value="1"/>
</dbReference>
<dbReference type="InterPro" id="IPR019236">
    <property type="entry name" value="APP1_cat"/>
</dbReference>
<feature type="domain" description="Phosphatidate phosphatase APP1 catalytic" evidence="1">
    <location>
        <begin position="159"/>
        <end position="314"/>
    </location>
</feature>
<dbReference type="AlphaFoldDB" id="Q0G0I4"/>
<evidence type="ECO:0000313" key="2">
    <source>
        <dbReference type="EMBL" id="EAU40609.1"/>
    </source>
</evidence>
<dbReference type="eggNOG" id="COG4850">
    <property type="taxonomic scope" value="Bacteria"/>
</dbReference>
<dbReference type="PANTHER" id="PTHR28208:SF3">
    <property type="entry name" value="PHOSPHATIDATE PHOSPHATASE APP1"/>
    <property type="match status" value="1"/>
</dbReference>
<gene>
    <name evidence="2" type="ORF">FP2506_02744</name>
</gene>
<dbReference type="STRING" id="217511.GCA_001463845_03000"/>
<organism evidence="2 3">
    <name type="scientific">Fulvimarina pelagi HTCC2506</name>
    <dbReference type="NCBI Taxonomy" id="314231"/>
    <lineage>
        <taxon>Bacteria</taxon>
        <taxon>Pseudomonadati</taxon>
        <taxon>Pseudomonadota</taxon>
        <taxon>Alphaproteobacteria</taxon>
        <taxon>Hyphomicrobiales</taxon>
        <taxon>Aurantimonadaceae</taxon>
        <taxon>Fulvimarina</taxon>
    </lineage>
</organism>
<proteinExistence type="predicted"/>
<dbReference type="GO" id="GO:0008195">
    <property type="term" value="F:phosphatidate phosphatase activity"/>
    <property type="evidence" value="ECO:0007669"/>
    <property type="project" value="InterPro"/>
</dbReference>
<dbReference type="Proteomes" id="UP000004310">
    <property type="component" value="Unassembled WGS sequence"/>
</dbReference>
<protein>
    <recommendedName>
        <fullName evidence="1">Phosphatidate phosphatase APP1 catalytic domain-containing protein</fullName>
    </recommendedName>
</protein>
<reference evidence="2 3" key="1">
    <citation type="journal article" date="2010" name="J. Bacteriol.">
        <title>Genome sequence of Fulvimarina pelagi HTCC2506T, a Mn(II)-oxidizing alphaproteobacterium possessing an aerobic anoxygenic photosynthetic gene cluster and Xanthorhodopsin.</title>
        <authorList>
            <person name="Kang I."/>
            <person name="Oh H.M."/>
            <person name="Lim S.I."/>
            <person name="Ferriera S."/>
            <person name="Giovannoni S.J."/>
            <person name="Cho J.C."/>
        </authorList>
    </citation>
    <scope>NUCLEOTIDE SEQUENCE [LARGE SCALE GENOMIC DNA]</scope>
    <source>
        <strain evidence="2 3">HTCC2506</strain>
    </source>
</reference>
<dbReference type="PANTHER" id="PTHR28208">
    <property type="entry name" value="PHOSPHATIDATE PHOSPHATASE APP1"/>
    <property type="match status" value="1"/>
</dbReference>
<dbReference type="InterPro" id="IPR052935">
    <property type="entry name" value="Mg2+_PAP"/>
</dbReference>
<keyword evidence="3" id="KW-1185">Reference proteome</keyword>
<dbReference type="HOGENOM" id="CLU_038931_1_0_5"/>
<name>Q0G0I4_9HYPH</name>
<dbReference type="EMBL" id="AATP01000006">
    <property type="protein sequence ID" value="EAU40609.1"/>
    <property type="molecule type" value="Genomic_DNA"/>
</dbReference>
<sequence length="379" mass="42963">MAARTIRKTIHWVEKRWDRVRFETKRRLGKLGTPILLPFVGMAGSEGVWMRGRVIEDNGAISAPPTESLLENLKLTFKRYETDEIFDAQIFWSIGDRSGETRTDEEGYFDITVDPDPLLLNEPWDHVRIELGEVRGYEAARKDIGAELPVRSVSDKAEYGVISDIDDTIVKTGAFNFVKHWRTVVANSAETRTAFPGVSHFYRALAKGEDGPETNPVFFVSSSPWNLFDLFDRFLVIHDIPRGPLFLKDFGLDATKWLTGGHDNHKTKMIERIFRAYPHLNFLLIGDSGQDDGRIYADVARDNPGRVAQVHIRDVTKGILQDHITNGMEELKAMGIPVTLAPTLYEAAKVAQEGGYITEADVRDVQNRIFERERTETVD</sequence>
<comment type="caution">
    <text evidence="2">The sequence shown here is derived from an EMBL/GenBank/DDBJ whole genome shotgun (WGS) entry which is preliminary data.</text>
</comment>
<evidence type="ECO:0000313" key="3">
    <source>
        <dbReference type="Proteomes" id="UP000004310"/>
    </source>
</evidence>
<accession>Q0G0I4</accession>
<evidence type="ECO:0000259" key="1">
    <source>
        <dbReference type="Pfam" id="PF09949"/>
    </source>
</evidence>